<keyword evidence="6" id="KW-1185">Reference proteome</keyword>
<dbReference type="PANTHER" id="PTHR43280">
    <property type="entry name" value="ARAC-FAMILY TRANSCRIPTIONAL REGULATOR"/>
    <property type="match status" value="1"/>
</dbReference>
<dbReference type="InterPro" id="IPR009057">
    <property type="entry name" value="Homeodomain-like_sf"/>
</dbReference>
<dbReference type="Gene3D" id="2.60.120.280">
    <property type="entry name" value="Regulatory protein AraC"/>
    <property type="match status" value="1"/>
</dbReference>
<name>A0A4R2P2V2_9BACL</name>
<keyword evidence="3" id="KW-0804">Transcription</keyword>
<dbReference type="Pfam" id="PF02311">
    <property type="entry name" value="AraC_binding"/>
    <property type="match status" value="1"/>
</dbReference>
<dbReference type="Gene3D" id="1.10.10.60">
    <property type="entry name" value="Homeodomain-like"/>
    <property type="match status" value="2"/>
</dbReference>
<dbReference type="InterPro" id="IPR020449">
    <property type="entry name" value="Tscrpt_reg_AraC-type_HTH"/>
</dbReference>
<keyword evidence="1" id="KW-0805">Transcription regulation</keyword>
<organism evidence="5 6">
    <name type="scientific">Scopulibacillus darangshiensis</name>
    <dbReference type="NCBI Taxonomy" id="442528"/>
    <lineage>
        <taxon>Bacteria</taxon>
        <taxon>Bacillati</taxon>
        <taxon>Bacillota</taxon>
        <taxon>Bacilli</taxon>
        <taxon>Bacillales</taxon>
        <taxon>Sporolactobacillaceae</taxon>
        <taxon>Scopulibacillus</taxon>
    </lineage>
</organism>
<evidence type="ECO:0000259" key="4">
    <source>
        <dbReference type="PROSITE" id="PS01124"/>
    </source>
</evidence>
<dbReference type="PANTHER" id="PTHR43280:SF2">
    <property type="entry name" value="HTH-TYPE TRANSCRIPTIONAL REGULATOR EXSA"/>
    <property type="match status" value="1"/>
</dbReference>
<dbReference type="RefSeq" id="WP_132746164.1">
    <property type="nucleotide sequence ID" value="NZ_SLXK01000013.1"/>
</dbReference>
<evidence type="ECO:0000256" key="3">
    <source>
        <dbReference type="ARBA" id="ARBA00023163"/>
    </source>
</evidence>
<dbReference type="SMART" id="SM00342">
    <property type="entry name" value="HTH_ARAC"/>
    <property type="match status" value="1"/>
</dbReference>
<protein>
    <submittedName>
        <fullName evidence="5">AraC-like DNA-binding protein</fullName>
    </submittedName>
</protein>
<dbReference type="AlphaFoldDB" id="A0A4R2P2V2"/>
<reference evidence="5 6" key="1">
    <citation type="submission" date="2019-03" db="EMBL/GenBank/DDBJ databases">
        <title>Genomic Encyclopedia of Type Strains, Phase IV (KMG-IV): sequencing the most valuable type-strain genomes for metagenomic binning, comparative biology and taxonomic classification.</title>
        <authorList>
            <person name="Goeker M."/>
        </authorList>
    </citation>
    <scope>NUCLEOTIDE SEQUENCE [LARGE SCALE GENOMIC DNA]</scope>
    <source>
        <strain evidence="5 6">DSM 19377</strain>
    </source>
</reference>
<proteinExistence type="predicted"/>
<dbReference type="GO" id="GO:0043565">
    <property type="term" value="F:sequence-specific DNA binding"/>
    <property type="evidence" value="ECO:0007669"/>
    <property type="project" value="InterPro"/>
</dbReference>
<comment type="caution">
    <text evidence="5">The sequence shown here is derived from an EMBL/GenBank/DDBJ whole genome shotgun (WGS) entry which is preliminary data.</text>
</comment>
<dbReference type="OrthoDB" id="2237754at2"/>
<evidence type="ECO:0000256" key="1">
    <source>
        <dbReference type="ARBA" id="ARBA00023015"/>
    </source>
</evidence>
<accession>A0A4R2P2V2</accession>
<dbReference type="Proteomes" id="UP000295416">
    <property type="component" value="Unassembled WGS sequence"/>
</dbReference>
<dbReference type="GO" id="GO:0003700">
    <property type="term" value="F:DNA-binding transcription factor activity"/>
    <property type="evidence" value="ECO:0007669"/>
    <property type="project" value="InterPro"/>
</dbReference>
<dbReference type="InterPro" id="IPR018060">
    <property type="entry name" value="HTH_AraC"/>
</dbReference>
<sequence length="297" mass="34472">MLSNGNDKPYGYYGFRFYKDAIGEFANIWNVGWEIRTSTDYDWNGRTREESGAYIFQYTLNGEGRIEYGGKAHSLKAGDAFIVKVPGDHRYFFPETSETWEFMFLTLVGEKAEACWDYLIQEIGHIAKIPPDAAMIQLLRKMNHEAAEGLIQDGYVASARAYEFIMESYRYAKNLENRQVLLPEPIVNAQLFMQSYFSEPITLEDISEHVNLSRYYFIQQFRKYTGATPKQHLVKIRMEKAIELLSHTDLSIKDIAKQVGYEHPNYFSKAFRKSVGESAGRFRENIRQVPLNRVVID</sequence>
<evidence type="ECO:0000313" key="5">
    <source>
        <dbReference type="EMBL" id="TCP29063.1"/>
    </source>
</evidence>
<gene>
    <name evidence="5" type="ORF">EV207_11399</name>
</gene>
<dbReference type="SUPFAM" id="SSF51215">
    <property type="entry name" value="Regulatory protein AraC"/>
    <property type="match status" value="1"/>
</dbReference>
<dbReference type="SUPFAM" id="SSF46689">
    <property type="entry name" value="Homeodomain-like"/>
    <property type="match status" value="2"/>
</dbReference>
<dbReference type="PROSITE" id="PS01124">
    <property type="entry name" value="HTH_ARAC_FAMILY_2"/>
    <property type="match status" value="1"/>
</dbReference>
<dbReference type="PRINTS" id="PR00032">
    <property type="entry name" value="HTHARAC"/>
</dbReference>
<dbReference type="EMBL" id="SLXK01000013">
    <property type="protein sequence ID" value="TCP29063.1"/>
    <property type="molecule type" value="Genomic_DNA"/>
</dbReference>
<evidence type="ECO:0000256" key="2">
    <source>
        <dbReference type="ARBA" id="ARBA00023125"/>
    </source>
</evidence>
<dbReference type="InterPro" id="IPR037923">
    <property type="entry name" value="HTH-like"/>
</dbReference>
<dbReference type="InterPro" id="IPR003313">
    <property type="entry name" value="AraC-bd"/>
</dbReference>
<feature type="domain" description="HTH araC/xylS-type" evidence="4">
    <location>
        <begin position="187"/>
        <end position="285"/>
    </location>
</feature>
<dbReference type="Pfam" id="PF12833">
    <property type="entry name" value="HTH_18"/>
    <property type="match status" value="1"/>
</dbReference>
<evidence type="ECO:0000313" key="6">
    <source>
        <dbReference type="Proteomes" id="UP000295416"/>
    </source>
</evidence>
<keyword evidence="2 5" id="KW-0238">DNA-binding</keyword>